<evidence type="ECO:0000259" key="8">
    <source>
        <dbReference type="Pfam" id="PF04082"/>
    </source>
</evidence>
<dbReference type="Pfam" id="PF04082">
    <property type="entry name" value="Fungal_trans"/>
    <property type="match status" value="1"/>
</dbReference>
<evidence type="ECO:0000256" key="3">
    <source>
        <dbReference type="ARBA" id="ARBA00022737"/>
    </source>
</evidence>
<keyword evidence="2" id="KW-0479">Metal-binding</keyword>
<dbReference type="GO" id="GO:0006351">
    <property type="term" value="P:DNA-templated transcription"/>
    <property type="evidence" value="ECO:0007669"/>
    <property type="project" value="InterPro"/>
</dbReference>
<dbReference type="GO" id="GO:0000981">
    <property type="term" value="F:DNA-binding transcription factor activity, RNA polymerase II-specific"/>
    <property type="evidence" value="ECO:0007669"/>
    <property type="project" value="InterPro"/>
</dbReference>
<evidence type="ECO:0000256" key="1">
    <source>
        <dbReference type="ARBA" id="ARBA00004123"/>
    </source>
</evidence>
<dbReference type="PANTHER" id="PTHR40626">
    <property type="entry name" value="MIP31509P"/>
    <property type="match status" value="1"/>
</dbReference>
<dbReference type="GO" id="GO:0008270">
    <property type="term" value="F:zinc ion binding"/>
    <property type="evidence" value="ECO:0007669"/>
    <property type="project" value="UniProtKB-KW"/>
</dbReference>
<keyword evidence="6" id="KW-0539">Nucleus</keyword>
<dbReference type="CDD" id="cd12148">
    <property type="entry name" value="fungal_TF_MHR"/>
    <property type="match status" value="1"/>
</dbReference>
<feature type="compositionally biased region" description="Low complexity" evidence="7">
    <location>
        <begin position="93"/>
        <end position="108"/>
    </location>
</feature>
<feature type="region of interest" description="Disordered" evidence="7">
    <location>
        <begin position="46"/>
        <end position="79"/>
    </location>
</feature>
<keyword evidence="5" id="KW-0862">Zinc</keyword>
<protein>
    <recommendedName>
        <fullName evidence="8">Xylanolytic transcriptional activator regulatory domain-containing protein</fullName>
    </recommendedName>
</protein>
<comment type="caution">
    <text evidence="9">The sequence shown here is derived from an EMBL/GenBank/DDBJ whole genome shotgun (WGS) entry which is preliminary data.</text>
</comment>
<keyword evidence="10" id="KW-1185">Reference proteome</keyword>
<evidence type="ECO:0000256" key="4">
    <source>
        <dbReference type="ARBA" id="ARBA00022771"/>
    </source>
</evidence>
<organism evidence="9 10">
    <name type="scientific">Phialemonium atrogriseum</name>
    <dbReference type="NCBI Taxonomy" id="1093897"/>
    <lineage>
        <taxon>Eukaryota</taxon>
        <taxon>Fungi</taxon>
        <taxon>Dikarya</taxon>
        <taxon>Ascomycota</taxon>
        <taxon>Pezizomycotina</taxon>
        <taxon>Sordariomycetes</taxon>
        <taxon>Sordariomycetidae</taxon>
        <taxon>Cephalothecales</taxon>
        <taxon>Cephalothecaceae</taxon>
        <taxon>Phialemonium</taxon>
    </lineage>
</organism>
<evidence type="ECO:0000256" key="2">
    <source>
        <dbReference type="ARBA" id="ARBA00022723"/>
    </source>
</evidence>
<name>A0AAJ0FFS4_9PEZI</name>
<proteinExistence type="predicted"/>
<evidence type="ECO:0000313" key="10">
    <source>
        <dbReference type="Proteomes" id="UP001244011"/>
    </source>
</evidence>
<dbReference type="RefSeq" id="XP_060277896.1">
    <property type="nucleotide sequence ID" value="XM_060425097.1"/>
</dbReference>
<feature type="domain" description="Xylanolytic transcriptional activator regulatory" evidence="8">
    <location>
        <begin position="155"/>
        <end position="444"/>
    </location>
</feature>
<dbReference type="GO" id="GO:0000785">
    <property type="term" value="C:chromatin"/>
    <property type="evidence" value="ECO:0007669"/>
    <property type="project" value="TreeGrafter"/>
</dbReference>
<keyword evidence="3" id="KW-0677">Repeat</keyword>
<dbReference type="PANTHER" id="PTHR40626:SF10">
    <property type="entry name" value="C2H2-TYPE DOMAIN-CONTAINING PROTEIN"/>
    <property type="match status" value="1"/>
</dbReference>
<dbReference type="GO" id="GO:0000978">
    <property type="term" value="F:RNA polymerase II cis-regulatory region sequence-specific DNA binding"/>
    <property type="evidence" value="ECO:0007669"/>
    <property type="project" value="InterPro"/>
</dbReference>
<dbReference type="Proteomes" id="UP001244011">
    <property type="component" value="Unassembled WGS sequence"/>
</dbReference>
<reference evidence="9" key="1">
    <citation type="submission" date="2023-06" db="EMBL/GenBank/DDBJ databases">
        <title>Genome-scale phylogeny and comparative genomics of the fungal order Sordariales.</title>
        <authorList>
            <consortium name="Lawrence Berkeley National Laboratory"/>
            <person name="Hensen N."/>
            <person name="Bonometti L."/>
            <person name="Westerberg I."/>
            <person name="Brannstrom I.O."/>
            <person name="Guillou S."/>
            <person name="Cros-Aarteil S."/>
            <person name="Calhoun S."/>
            <person name="Haridas S."/>
            <person name="Kuo A."/>
            <person name="Mondo S."/>
            <person name="Pangilinan J."/>
            <person name="Riley R."/>
            <person name="Labutti K."/>
            <person name="Andreopoulos B."/>
            <person name="Lipzen A."/>
            <person name="Chen C."/>
            <person name="Yanf M."/>
            <person name="Daum C."/>
            <person name="Ng V."/>
            <person name="Clum A."/>
            <person name="Steindorff A."/>
            <person name="Ohm R."/>
            <person name="Martin F."/>
            <person name="Silar P."/>
            <person name="Natvig D."/>
            <person name="Lalanne C."/>
            <person name="Gautier V."/>
            <person name="Ament-Velasquez S.L."/>
            <person name="Kruys A."/>
            <person name="Hutchinson M.I."/>
            <person name="Powell A.J."/>
            <person name="Barry K."/>
            <person name="Miller A.N."/>
            <person name="Grigoriev I.V."/>
            <person name="Debuchy R."/>
            <person name="Gladieux P."/>
            <person name="Thoren M.H."/>
            <person name="Johannesson H."/>
        </authorList>
    </citation>
    <scope>NUCLEOTIDE SEQUENCE</scope>
    <source>
        <strain evidence="9">8032-3</strain>
    </source>
</reference>
<comment type="subcellular location">
    <subcellularLocation>
        <location evidence="1">Nucleus</location>
    </subcellularLocation>
</comment>
<dbReference type="AlphaFoldDB" id="A0AAJ0FFS4"/>
<gene>
    <name evidence="9" type="ORF">QBC33DRAFT_462878</name>
</gene>
<evidence type="ECO:0000256" key="7">
    <source>
        <dbReference type="SAM" id="MobiDB-lite"/>
    </source>
</evidence>
<dbReference type="GeneID" id="85308284"/>
<dbReference type="InterPro" id="IPR051059">
    <property type="entry name" value="VerF-like"/>
</dbReference>
<evidence type="ECO:0000313" key="9">
    <source>
        <dbReference type="EMBL" id="KAK1761683.1"/>
    </source>
</evidence>
<dbReference type="GO" id="GO:0005634">
    <property type="term" value="C:nucleus"/>
    <property type="evidence" value="ECO:0007669"/>
    <property type="project" value="UniProtKB-SubCell"/>
</dbReference>
<evidence type="ECO:0000256" key="5">
    <source>
        <dbReference type="ARBA" id="ARBA00022833"/>
    </source>
</evidence>
<accession>A0AAJ0FFS4</accession>
<sequence length="646" mass="72304">MEPGLEEHFPEPDWIDNFDFSTATYSSVFHTALPLWPSTAWSPESLIRPPESPKPVVEKLDKTLPTPGSRKKRDLGAHGSEAPLSLLDRVFSRRSSPEPGRPSAPSGPTALQQPSTQVTSVVRSRLVHKLEHFSHLLPSGFVLPSHHALSRYTTSYFDVGAPHQPFIHVPTWCPETCSFGLFFAVCAMGARYCFEHETSLQLWRVGKAILTAEIDRGAAVAARAGDDDSGLGAAEYTSELMEHCQGLVLLMMYATWAGDKYLLRQALSFQSGLAAMVRDITPEEPRESELANWKQWIEYESQKRTKFVVFCFFNLQCLAYDIPSLILHSELQLALPSGEESWRADSEASWILSRRQEAPGYIPSFQAAMRTLLDDKNGGAQNTEQGQTSPDDPCYSTFGSYVLINGLMQSNFELRRYSRSIPGSDRSLSPEHSKTLERALRKWQKGWENNPEASLNPRDPHGPLAFNCTALLRMAYIRLDIDFGPYSAALRSGDPQIVARTICNEPPAKRGRRSTRAALHACHALLIPIKMGIDLVAHTQVFLWSIQHFIASFECCLLLAKWLDAVTVGSPEPPLSEEERWLIRVVQETLQECNIHTVNDARTLSSSVLTTWARLFHGNTIWGILPLMGTVLNMYAELLSSDLQRL</sequence>
<dbReference type="EMBL" id="MU839056">
    <property type="protein sequence ID" value="KAK1761683.1"/>
    <property type="molecule type" value="Genomic_DNA"/>
</dbReference>
<evidence type="ECO:0000256" key="6">
    <source>
        <dbReference type="ARBA" id="ARBA00023242"/>
    </source>
</evidence>
<dbReference type="InterPro" id="IPR007219">
    <property type="entry name" value="XnlR_reg_dom"/>
</dbReference>
<feature type="region of interest" description="Disordered" evidence="7">
    <location>
        <begin position="92"/>
        <end position="116"/>
    </location>
</feature>
<keyword evidence="4" id="KW-0863">Zinc-finger</keyword>